<feature type="compositionally biased region" description="Basic and acidic residues" evidence="1">
    <location>
        <begin position="79"/>
        <end position="88"/>
    </location>
</feature>
<proteinExistence type="predicted"/>
<dbReference type="OMA" id="PQNEHPS"/>
<evidence type="ECO:0000313" key="2">
    <source>
        <dbReference type="Ensembl" id="ENSGACP00000016306.1"/>
    </source>
</evidence>
<feature type="region of interest" description="Disordered" evidence="1">
    <location>
        <begin position="71"/>
        <end position="154"/>
    </location>
</feature>
<accession>G3PFD2</accession>
<dbReference type="Ensembl" id="ENSGACT00000016338.1">
    <property type="protein sequence ID" value="ENSGACP00000016306.1"/>
    <property type="gene ID" value="ENSGACG00000012339.1"/>
</dbReference>
<evidence type="ECO:0000256" key="1">
    <source>
        <dbReference type="SAM" id="MobiDB-lite"/>
    </source>
</evidence>
<feature type="region of interest" description="Disordered" evidence="1">
    <location>
        <begin position="1"/>
        <end position="27"/>
    </location>
</feature>
<sequence length="229" mass="24566">MARAETIESVGETGGRGGNDPLPHHHTCSMELPRPFYHCPGLLTTTSTFSSGTGAGGALHQQPQPLQAFYMSRPLPYPHPDDQDETRTPQRSPASSSSATPPHSSLCNPGEGSGGGGVGAPSAFTGERSASHRDECQDTSSRQAPLPDLLPQNELPSGALLRRAAPRGEAAQESEVRRVADQLRSIGDEFNTTVLHRAHAAPHWQDWRDACRGLLTFITQTLGTLYRLT</sequence>
<name>G3PFD2_GASAC</name>
<dbReference type="InParanoid" id="G3PFD2"/>
<evidence type="ECO:0008006" key="3">
    <source>
        <dbReference type="Google" id="ProtNLM"/>
    </source>
</evidence>
<dbReference type="AlphaFoldDB" id="G3PFD2"/>
<organism evidence="2">
    <name type="scientific">Gasterosteus aculeatus</name>
    <name type="common">Three-spined stickleback</name>
    <dbReference type="NCBI Taxonomy" id="69293"/>
    <lineage>
        <taxon>Eukaryota</taxon>
        <taxon>Metazoa</taxon>
        <taxon>Chordata</taxon>
        <taxon>Craniata</taxon>
        <taxon>Vertebrata</taxon>
        <taxon>Euteleostomi</taxon>
        <taxon>Actinopterygii</taxon>
        <taxon>Neopterygii</taxon>
        <taxon>Teleostei</taxon>
        <taxon>Neoteleostei</taxon>
        <taxon>Acanthomorphata</taxon>
        <taxon>Eupercaria</taxon>
        <taxon>Perciformes</taxon>
        <taxon>Cottioidei</taxon>
        <taxon>Gasterosteales</taxon>
        <taxon>Gasterosteidae</taxon>
        <taxon>Gasterosteus</taxon>
    </lineage>
</organism>
<reference evidence="2" key="1">
    <citation type="submission" date="2006-01" db="EMBL/GenBank/DDBJ databases">
        <authorList>
            <person name="Lindblad-Toh K."/>
            <person name="Mauceli E."/>
            <person name="Grabherr M."/>
            <person name="Chang J.L."/>
            <person name="Lander E.S."/>
        </authorList>
    </citation>
    <scope>NUCLEOTIDE SEQUENCE [LARGE SCALE GENOMIC DNA]</scope>
</reference>
<dbReference type="Bgee" id="ENSGACG00000012339">
    <property type="expression patterns" value="Expressed in head kidney and 8 other cell types or tissues"/>
</dbReference>
<feature type="compositionally biased region" description="Low complexity" evidence="1">
    <location>
        <begin position="89"/>
        <end position="105"/>
    </location>
</feature>
<dbReference type="eggNOG" id="ENOG502SZ53">
    <property type="taxonomic scope" value="Eukaryota"/>
</dbReference>
<protein>
    <recommendedName>
        <fullName evidence="3">BCL2 binding component 3</fullName>
    </recommendedName>
</protein>
<reference evidence="2" key="2">
    <citation type="submission" date="2024-04" db="UniProtKB">
        <authorList>
            <consortium name="Ensembl"/>
        </authorList>
    </citation>
    <scope>IDENTIFICATION</scope>
</reference>